<dbReference type="CDD" id="cd04186">
    <property type="entry name" value="GT_2_like_c"/>
    <property type="match status" value="1"/>
</dbReference>
<name>X0V3U6_9ZZZZ</name>
<comment type="caution">
    <text evidence="2">The sequence shown here is derived from an EMBL/GenBank/DDBJ whole genome shotgun (WGS) entry which is preliminary data.</text>
</comment>
<dbReference type="InterPro" id="IPR029044">
    <property type="entry name" value="Nucleotide-diphossugar_trans"/>
</dbReference>
<organism evidence="2">
    <name type="scientific">marine sediment metagenome</name>
    <dbReference type="NCBI Taxonomy" id="412755"/>
    <lineage>
        <taxon>unclassified sequences</taxon>
        <taxon>metagenomes</taxon>
        <taxon>ecological metagenomes</taxon>
    </lineage>
</organism>
<protein>
    <recommendedName>
        <fullName evidence="1">Glycosyltransferase 2-like domain-containing protein</fullName>
    </recommendedName>
</protein>
<gene>
    <name evidence="2" type="ORF">S01H1_28170</name>
</gene>
<dbReference type="AlphaFoldDB" id="X0V3U6"/>
<sequence length="211" mass="23201">MLNHIEKSVWAAIVTYNSSSWIQRLIDSILASSIIPNIIVVDNASQDNTVEIVTTVYPEVKLIQCSENKGFGQACNIAMKYALEAGAEYIVQLNDDVKLAPSALSNLINAALNNPKFGILVPVNITDDGNEMDSLFAKELDKYHPPGFLSDYVLGRVKEVYEVPVLPGAVLLVKQEVLETLGGFDPLFFVGGVEYDFCLRTVISDWKVGFV</sequence>
<dbReference type="InterPro" id="IPR001173">
    <property type="entry name" value="Glyco_trans_2-like"/>
</dbReference>
<accession>X0V3U6</accession>
<dbReference type="EMBL" id="BARS01017201">
    <property type="protein sequence ID" value="GAF95320.1"/>
    <property type="molecule type" value="Genomic_DNA"/>
</dbReference>
<dbReference type="PANTHER" id="PTHR43179:SF7">
    <property type="entry name" value="RHAMNOSYLTRANSFERASE WBBL"/>
    <property type="match status" value="1"/>
</dbReference>
<dbReference type="Gene3D" id="3.90.550.10">
    <property type="entry name" value="Spore Coat Polysaccharide Biosynthesis Protein SpsA, Chain A"/>
    <property type="match status" value="1"/>
</dbReference>
<feature type="domain" description="Glycosyltransferase 2-like" evidence="1">
    <location>
        <begin position="12"/>
        <end position="149"/>
    </location>
</feature>
<reference evidence="2" key="1">
    <citation type="journal article" date="2014" name="Front. Microbiol.">
        <title>High frequency of phylogenetically diverse reductive dehalogenase-homologous genes in deep subseafloor sedimentary metagenomes.</title>
        <authorList>
            <person name="Kawai M."/>
            <person name="Futagami T."/>
            <person name="Toyoda A."/>
            <person name="Takaki Y."/>
            <person name="Nishi S."/>
            <person name="Hori S."/>
            <person name="Arai W."/>
            <person name="Tsubouchi T."/>
            <person name="Morono Y."/>
            <person name="Uchiyama I."/>
            <person name="Ito T."/>
            <person name="Fujiyama A."/>
            <person name="Inagaki F."/>
            <person name="Takami H."/>
        </authorList>
    </citation>
    <scope>NUCLEOTIDE SEQUENCE</scope>
    <source>
        <strain evidence="2">Expedition CK06-06</strain>
    </source>
</reference>
<dbReference type="PANTHER" id="PTHR43179">
    <property type="entry name" value="RHAMNOSYLTRANSFERASE WBBL"/>
    <property type="match status" value="1"/>
</dbReference>
<dbReference type="Pfam" id="PF00535">
    <property type="entry name" value="Glycos_transf_2"/>
    <property type="match status" value="1"/>
</dbReference>
<evidence type="ECO:0000313" key="2">
    <source>
        <dbReference type="EMBL" id="GAF95320.1"/>
    </source>
</evidence>
<dbReference type="SUPFAM" id="SSF53448">
    <property type="entry name" value="Nucleotide-diphospho-sugar transferases"/>
    <property type="match status" value="1"/>
</dbReference>
<evidence type="ECO:0000259" key="1">
    <source>
        <dbReference type="Pfam" id="PF00535"/>
    </source>
</evidence>
<feature type="non-terminal residue" evidence="2">
    <location>
        <position position="211"/>
    </location>
</feature>
<proteinExistence type="predicted"/>